<evidence type="ECO:0000256" key="9">
    <source>
        <dbReference type="ARBA" id="ARBA00023180"/>
    </source>
</evidence>
<evidence type="ECO:0000259" key="23">
    <source>
        <dbReference type="SMART" id="SM01217"/>
    </source>
</evidence>
<reference evidence="24 25" key="1">
    <citation type="submission" date="2024-02" db="EMBL/GenBank/DDBJ databases">
        <title>De novo assembly and annotation of 12 fungi associated with fruit tree decline syndrome in Ontario, Canada.</title>
        <authorList>
            <person name="Sulman M."/>
            <person name="Ellouze W."/>
            <person name="Ilyukhin E."/>
        </authorList>
    </citation>
    <scope>NUCLEOTIDE SEQUENCE [LARGE SCALE GENOMIC DNA]</scope>
    <source>
        <strain evidence="24 25">M11/M66-122</strain>
    </source>
</reference>
<evidence type="ECO:0000256" key="10">
    <source>
        <dbReference type="ARBA" id="ARBA00023277"/>
    </source>
</evidence>
<dbReference type="InterPro" id="IPR002772">
    <property type="entry name" value="Glyco_hydro_3_C"/>
</dbReference>
<keyword evidence="7 22" id="KW-0732">Signal</keyword>
<feature type="signal peptide" evidence="22">
    <location>
        <begin position="1"/>
        <end position="20"/>
    </location>
</feature>
<evidence type="ECO:0000256" key="15">
    <source>
        <dbReference type="ARBA" id="ARBA00041276"/>
    </source>
</evidence>
<keyword evidence="10" id="KW-0119">Carbohydrate metabolism</keyword>
<evidence type="ECO:0000313" key="25">
    <source>
        <dbReference type="Proteomes" id="UP001320420"/>
    </source>
</evidence>
<dbReference type="InterPro" id="IPR036962">
    <property type="entry name" value="Glyco_hydro_3_N_sf"/>
</dbReference>
<keyword evidence="11" id="KW-0326">Glycosidase</keyword>
<evidence type="ECO:0000256" key="2">
    <source>
        <dbReference type="ARBA" id="ARBA00004613"/>
    </source>
</evidence>
<feature type="chain" id="PRO_5043027860" description="Beta-glucosidase cel3A" evidence="22">
    <location>
        <begin position="21"/>
        <end position="800"/>
    </location>
</feature>
<evidence type="ECO:0000256" key="4">
    <source>
        <dbReference type="ARBA" id="ARBA00005336"/>
    </source>
</evidence>
<dbReference type="InterPro" id="IPR013783">
    <property type="entry name" value="Ig-like_fold"/>
</dbReference>
<keyword evidence="9" id="KW-0325">Glycoprotein</keyword>
<evidence type="ECO:0000256" key="7">
    <source>
        <dbReference type="ARBA" id="ARBA00022729"/>
    </source>
</evidence>
<dbReference type="Pfam" id="PF00933">
    <property type="entry name" value="Glyco_hydro_3"/>
    <property type="match status" value="1"/>
</dbReference>
<dbReference type="PRINTS" id="PR00133">
    <property type="entry name" value="GLHYDRLASE3"/>
</dbReference>
<evidence type="ECO:0000256" key="21">
    <source>
        <dbReference type="ARBA" id="ARBA00083611"/>
    </source>
</evidence>
<dbReference type="Gene3D" id="2.60.40.10">
    <property type="entry name" value="Immunoglobulins"/>
    <property type="match status" value="1"/>
</dbReference>
<dbReference type="InterPro" id="IPR001764">
    <property type="entry name" value="Glyco_hydro_3_N"/>
</dbReference>
<dbReference type="FunFam" id="3.20.20.300:FF:000002">
    <property type="entry name" value="Probable beta-glucosidase"/>
    <property type="match status" value="1"/>
</dbReference>
<keyword evidence="6" id="KW-0964">Secreted</keyword>
<evidence type="ECO:0000256" key="13">
    <source>
        <dbReference type="ARBA" id="ARBA00024983"/>
    </source>
</evidence>
<keyword evidence="12" id="KW-0624">Polysaccharide degradation</keyword>
<dbReference type="InterPro" id="IPR026891">
    <property type="entry name" value="Fn3-like"/>
</dbReference>
<evidence type="ECO:0000256" key="8">
    <source>
        <dbReference type="ARBA" id="ARBA00022801"/>
    </source>
</evidence>
<comment type="subcellular location">
    <subcellularLocation>
        <location evidence="2">Secreted</location>
    </subcellularLocation>
</comment>
<evidence type="ECO:0000256" key="3">
    <source>
        <dbReference type="ARBA" id="ARBA00004987"/>
    </source>
</evidence>
<comment type="function">
    <text evidence="13">Beta-glucosidases are one of a number of cellulolytic enzymes involved in the degradation of cellulosic biomass. Catalyzes the last step releasing glucose from the inhibitory cellobiose.</text>
</comment>
<evidence type="ECO:0000256" key="14">
    <source>
        <dbReference type="ARBA" id="ARBA00039579"/>
    </source>
</evidence>
<evidence type="ECO:0000256" key="6">
    <source>
        <dbReference type="ARBA" id="ARBA00022525"/>
    </source>
</evidence>
<dbReference type="InterPro" id="IPR036881">
    <property type="entry name" value="Glyco_hydro_3_C_sf"/>
</dbReference>
<comment type="pathway">
    <text evidence="3">Glycan metabolism; cellulose degradation.</text>
</comment>
<dbReference type="GO" id="GO:0005576">
    <property type="term" value="C:extracellular region"/>
    <property type="evidence" value="ECO:0007669"/>
    <property type="project" value="UniProtKB-SubCell"/>
</dbReference>
<evidence type="ECO:0000256" key="22">
    <source>
        <dbReference type="SAM" id="SignalP"/>
    </source>
</evidence>
<keyword evidence="8" id="KW-0378">Hydrolase</keyword>
<dbReference type="Gene3D" id="3.20.20.300">
    <property type="entry name" value="Glycoside hydrolase, family 3, N-terminal domain"/>
    <property type="match status" value="1"/>
</dbReference>
<evidence type="ECO:0000256" key="17">
    <source>
        <dbReference type="ARBA" id="ARBA00041808"/>
    </source>
</evidence>
<dbReference type="PANTHER" id="PTHR42715">
    <property type="entry name" value="BETA-GLUCOSIDASE"/>
    <property type="match status" value="1"/>
</dbReference>
<dbReference type="Pfam" id="PF01915">
    <property type="entry name" value="Glyco_hydro_3_C"/>
    <property type="match status" value="1"/>
</dbReference>
<dbReference type="GO" id="GO:0009251">
    <property type="term" value="P:glucan catabolic process"/>
    <property type="evidence" value="ECO:0007669"/>
    <property type="project" value="TreeGrafter"/>
</dbReference>
<dbReference type="InterPro" id="IPR050288">
    <property type="entry name" value="Cellulose_deg_GH3"/>
</dbReference>
<dbReference type="PANTHER" id="PTHR42715:SF12">
    <property type="entry name" value="BETA-GLUCOSIDASE G-RELATED"/>
    <property type="match status" value="1"/>
</dbReference>
<proteinExistence type="inferred from homology"/>
<dbReference type="Pfam" id="PF14310">
    <property type="entry name" value="Fn3-like"/>
    <property type="match status" value="1"/>
</dbReference>
<evidence type="ECO:0000256" key="12">
    <source>
        <dbReference type="ARBA" id="ARBA00023326"/>
    </source>
</evidence>
<dbReference type="InterPro" id="IPR017853">
    <property type="entry name" value="GH"/>
</dbReference>
<evidence type="ECO:0000313" key="24">
    <source>
        <dbReference type="EMBL" id="KAK7751761.1"/>
    </source>
</evidence>
<evidence type="ECO:0000256" key="5">
    <source>
        <dbReference type="ARBA" id="ARBA00012744"/>
    </source>
</evidence>
<evidence type="ECO:0000256" key="1">
    <source>
        <dbReference type="ARBA" id="ARBA00000448"/>
    </source>
</evidence>
<name>A0AAN9YP68_9PEZI</name>
<feature type="domain" description="Fibronectin type III-like" evidence="23">
    <location>
        <begin position="716"/>
        <end position="788"/>
    </location>
</feature>
<dbReference type="EC" id="3.2.1.21" evidence="5"/>
<comment type="similarity">
    <text evidence="4">Belongs to the glycosyl hydrolase 3 family.</text>
</comment>
<evidence type="ECO:0000256" key="11">
    <source>
        <dbReference type="ARBA" id="ARBA00023295"/>
    </source>
</evidence>
<comment type="catalytic activity">
    <reaction evidence="1">
        <text>Hydrolysis of terminal, non-reducing beta-D-glucosyl residues with release of beta-D-glucose.</text>
        <dbReference type="EC" id="3.2.1.21"/>
    </reaction>
</comment>
<dbReference type="Proteomes" id="UP001320420">
    <property type="component" value="Unassembled WGS sequence"/>
</dbReference>
<keyword evidence="25" id="KW-1185">Reference proteome</keyword>
<dbReference type="AlphaFoldDB" id="A0AAN9YP68"/>
<organism evidence="24 25">
    <name type="scientific">Diatrype stigma</name>
    <dbReference type="NCBI Taxonomy" id="117547"/>
    <lineage>
        <taxon>Eukaryota</taxon>
        <taxon>Fungi</taxon>
        <taxon>Dikarya</taxon>
        <taxon>Ascomycota</taxon>
        <taxon>Pezizomycotina</taxon>
        <taxon>Sordariomycetes</taxon>
        <taxon>Xylariomycetidae</taxon>
        <taxon>Xylariales</taxon>
        <taxon>Diatrypaceae</taxon>
        <taxon>Diatrype</taxon>
    </lineage>
</organism>
<accession>A0AAN9YP68</accession>
<comment type="caution">
    <text evidence="24">The sequence shown here is derived from an EMBL/GenBank/DDBJ whole genome shotgun (WGS) entry which is preliminary data.</text>
</comment>
<dbReference type="EMBL" id="JAKJXP020000045">
    <property type="protein sequence ID" value="KAK7751761.1"/>
    <property type="molecule type" value="Genomic_DNA"/>
</dbReference>
<dbReference type="SMART" id="SM01217">
    <property type="entry name" value="Fn3_like"/>
    <property type="match status" value="1"/>
</dbReference>
<dbReference type="SUPFAM" id="SSF52279">
    <property type="entry name" value="Beta-D-glucan exohydrolase, C-terminal domain"/>
    <property type="match status" value="1"/>
</dbReference>
<evidence type="ECO:0000256" key="19">
    <source>
        <dbReference type="ARBA" id="ARBA00078013"/>
    </source>
</evidence>
<dbReference type="Gene3D" id="3.40.50.1700">
    <property type="entry name" value="Glycoside hydrolase family 3 C-terminal domain"/>
    <property type="match status" value="1"/>
</dbReference>
<protein>
    <recommendedName>
        <fullName evidence="18">Beta-glucosidase cel3A</fullName>
        <ecNumber evidence="5">3.2.1.21</ecNumber>
    </recommendedName>
    <alternativeName>
        <fullName evidence="15">Beta-D-glucoside glucohydrolase G</fullName>
    </alternativeName>
    <alternativeName>
        <fullName evidence="19">Beta-D-glucoside glucohydrolase cel3A</fullName>
    </alternativeName>
    <alternativeName>
        <fullName evidence="16">Cellobiase G</fullName>
    </alternativeName>
    <alternativeName>
        <fullName evidence="21">Cellobiase cel3A</fullName>
    </alternativeName>
    <alternativeName>
        <fullName evidence="17">Gentiobiase G</fullName>
    </alternativeName>
    <alternativeName>
        <fullName evidence="20">Gentiobiase cel3A</fullName>
    </alternativeName>
    <alternativeName>
        <fullName evidence="14">Probable beta-glucosidase G</fullName>
    </alternativeName>
</protein>
<dbReference type="GO" id="GO:0008422">
    <property type="term" value="F:beta-glucosidase activity"/>
    <property type="evidence" value="ECO:0007669"/>
    <property type="project" value="UniProtKB-EC"/>
</dbReference>
<sequence>MLFIWSYLLVLLPGVRLVLCKSDTGKENVQVRLSKADGAAPSLDWNSAVTKAKAFTSQLEFDEKIAMVTGNSATNLQGCVGNIDPIPRVDFEGLCYSDGPQAFNRADGVSIFPSGVTAGATWDKDLIFQRGVALAEEFKAKGVHVMLGPVSGPLGRNPLGGRNWEGFSPDPYLAGQAMKATIHGAQSIGVQTSSKHYIGNEQETQRSQGKASDGSIVEAVSSNIDDRTLHELYLWPFADAIRAGTTSVMCSYNRVNGTYACSNKYLLTEILRDELGFQGYVVSDWWATHGTAEYANGGLDLEMPGVQIPEWPTYFGANLSAAIQAGEVSEARLDEMVTAVMTPYYLLEQDSPDYPKLDSSLAYVKPIHDAGWANLPPSLQNSTPPVGLDVRGNHASLIRKIAAAGTVLLKNEENILPLKDQTLRNIGVFGNDAGAPTDGLVYDGSTGSEYGTVDIGGGSGTGRHMSLVTPLEAIKQRSSTVGARVQHILSNKVIAANDFRSIYPIPDICLVFTKSWATEGLDRVSFEADWNSTAVVNNVAGLCNQTVVITHSGNINTMPWANHPNVKAILAAHLPGEESGNSLVDVLWGDVEPSGRLPYTIPKVAADYDIPITNRTGEDVGRYGWQANFTEGLNIDYRHFDSLDTEPLYEFGFGLSYTSFELSGGTTFAKSTPNETLYEVPDPSLIIMPGGNPDLWKTILTGQTTIKNTGSRPGATVLQLYVSFPVHSVPDGTPRRVLRGFEKVFLEPGEERVVMFPLMRRDLSYWNIERRVWQIPEGEFILSIGFSSRDLRDTVGLEVL</sequence>
<gene>
    <name evidence="24" type="ORF">SLS62_006246</name>
</gene>
<dbReference type="SUPFAM" id="SSF51445">
    <property type="entry name" value="(Trans)glycosidases"/>
    <property type="match status" value="1"/>
</dbReference>
<evidence type="ECO:0000256" key="16">
    <source>
        <dbReference type="ARBA" id="ARBA00041601"/>
    </source>
</evidence>
<evidence type="ECO:0000256" key="20">
    <source>
        <dbReference type="ARBA" id="ARBA00083231"/>
    </source>
</evidence>
<evidence type="ECO:0000256" key="18">
    <source>
        <dbReference type="ARBA" id="ARBA00070030"/>
    </source>
</evidence>